<gene>
    <name evidence="4" type="ORF">K4G66_15140</name>
</gene>
<evidence type="ECO:0000256" key="1">
    <source>
        <dbReference type="ARBA" id="ARBA00022679"/>
    </source>
</evidence>
<reference evidence="4" key="2">
    <citation type="journal article" date="2024" name="Antonie Van Leeuwenhoek">
        <title>Roseihalotalea indica gen. nov., sp. nov., a halophilic Bacteroidetes from mesopelagic Southwest Indian Ocean with higher carbohydrate metabolic potential.</title>
        <authorList>
            <person name="Chen B."/>
            <person name="Zhang M."/>
            <person name="Lin D."/>
            <person name="Ye J."/>
            <person name="Tang K."/>
        </authorList>
    </citation>
    <scope>NUCLEOTIDE SEQUENCE</scope>
    <source>
        <strain evidence="4">TK19036</strain>
    </source>
</reference>
<dbReference type="PANTHER" id="PTHR46401:SF2">
    <property type="entry name" value="GLYCOSYLTRANSFERASE WBBK-RELATED"/>
    <property type="match status" value="1"/>
</dbReference>
<feature type="domain" description="Glycosyltransferase subfamily 4-like N-terminal" evidence="3">
    <location>
        <begin position="63"/>
        <end position="153"/>
    </location>
</feature>
<organism evidence="4">
    <name type="scientific">Roseihalotalea indica</name>
    <dbReference type="NCBI Taxonomy" id="2867963"/>
    <lineage>
        <taxon>Bacteria</taxon>
        <taxon>Pseudomonadati</taxon>
        <taxon>Bacteroidota</taxon>
        <taxon>Cytophagia</taxon>
        <taxon>Cytophagales</taxon>
        <taxon>Catalimonadaceae</taxon>
        <taxon>Roseihalotalea</taxon>
    </lineage>
</organism>
<dbReference type="SUPFAM" id="SSF53756">
    <property type="entry name" value="UDP-Glycosyltransferase/glycogen phosphorylase"/>
    <property type="match status" value="1"/>
</dbReference>
<evidence type="ECO:0000259" key="3">
    <source>
        <dbReference type="Pfam" id="PF13439"/>
    </source>
</evidence>
<keyword evidence="1" id="KW-0808">Transferase</keyword>
<sequence length="360" mass="40411">MLRASGIGTYLQNILPTLCNIFDVILLGDANEIEPYAISKIAISLPIYSVSEIVHLPKRVPPCDIFWSPHYNVPLFSVPARKRLVTIHDTFHLAHLNTLSLKQKIYAQVMMKACVKKSDHIITVSEFSRSEIIKYTHAPPDKVTVIHNGVNHQQFNPTHSANKKQEVSDQYKLPENYILYVGNVKPHKNLICLIKAFSQIHNYTPHHLVIVGKKEGFITGDNELFATLEQRPQVSEKAHFTGFVADEDLPLIYSMADLFVFPSLYEGFGLPPLEAMACGCLTLTSNRASMPEICGEATTYFNPESPLELAEQIKRLLALPDAERQAMISQGSQKAGTYTWKNAIQKHVEIIQKLAYTISG</sequence>
<dbReference type="FunFam" id="3.40.50.2000:FF:000119">
    <property type="entry name" value="Glycosyl transferase group 1"/>
    <property type="match status" value="1"/>
</dbReference>
<dbReference type="Pfam" id="PF13439">
    <property type="entry name" value="Glyco_transf_4"/>
    <property type="match status" value="1"/>
</dbReference>
<dbReference type="GO" id="GO:0009103">
    <property type="term" value="P:lipopolysaccharide biosynthetic process"/>
    <property type="evidence" value="ECO:0007669"/>
    <property type="project" value="TreeGrafter"/>
</dbReference>
<dbReference type="GO" id="GO:0016757">
    <property type="term" value="F:glycosyltransferase activity"/>
    <property type="evidence" value="ECO:0007669"/>
    <property type="project" value="InterPro"/>
</dbReference>
<dbReference type="InterPro" id="IPR001296">
    <property type="entry name" value="Glyco_trans_1"/>
</dbReference>
<proteinExistence type="predicted"/>
<dbReference type="InterPro" id="IPR028098">
    <property type="entry name" value="Glyco_trans_4-like_N"/>
</dbReference>
<dbReference type="Gene3D" id="3.40.50.2000">
    <property type="entry name" value="Glycogen Phosphorylase B"/>
    <property type="match status" value="2"/>
</dbReference>
<dbReference type="CDD" id="cd03809">
    <property type="entry name" value="GT4_MtfB-like"/>
    <property type="match status" value="1"/>
</dbReference>
<dbReference type="EMBL" id="CP120682">
    <property type="protein sequence ID" value="WKN40027.1"/>
    <property type="molecule type" value="Genomic_DNA"/>
</dbReference>
<dbReference type="AlphaFoldDB" id="A0AA49Q0A9"/>
<protein>
    <submittedName>
        <fullName evidence="4">Glycosyltransferase family 1 protein</fullName>
    </submittedName>
</protein>
<name>A0AA49Q0A9_9BACT</name>
<dbReference type="PANTHER" id="PTHR46401">
    <property type="entry name" value="GLYCOSYLTRANSFERASE WBBK-RELATED"/>
    <property type="match status" value="1"/>
</dbReference>
<reference evidence="4" key="1">
    <citation type="journal article" date="2023" name="Comput. Struct. Biotechnol. J.">
        <title>Discovery of a novel marine Bacteroidetes with a rich repertoire of carbohydrate-active enzymes.</title>
        <authorList>
            <person name="Chen B."/>
            <person name="Liu G."/>
            <person name="Chen Q."/>
            <person name="Wang H."/>
            <person name="Liu L."/>
            <person name="Tang K."/>
        </authorList>
    </citation>
    <scope>NUCLEOTIDE SEQUENCE</scope>
    <source>
        <strain evidence="4">TK19036</strain>
    </source>
</reference>
<evidence type="ECO:0000259" key="2">
    <source>
        <dbReference type="Pfam" id="PF00534"/>
    </source>
</evidence>
<accession>A0AA49Q0A9</accession>
<evidence type="ECO:0000313" key="4">
    <source>
        <dbReference type="EMBL" id="WKN40027.1"/>
    </source>
</evidence>
<dbReference type="Pfam" id="PF00534">
    <property type="entry name" value="Glycos_transf_1"/>
    <property type="match status" value="1"/>
</dbReference>
<feature type="domain" description="Glycosyl transferase family 1" evidence="2">
    <location>
        <begin position="173"/>
        <end position="331"/>
    </location>
</feature>